<name>A0A8J9VJD5_BRALA</name>
<dbReference type="AlphaFoldDB" id="A0A8J9VJD5"/>
<evidence type="ECO:0000313" key="2">
    <source>
        <dbReference type="EMBL" id="CAH1226663.1"/>
    </source>
</evidence>
<dbReference type="EMBL" id="OV696686">
    <property type="protein sequence ID" value="CAH1226663.1"/>
    <property type="molecule type" value="Genomic_DNA"/>
</dbReference>
<feature type="region of interest" description="Disordered" evidence="1">
    <location>
        <begin position="1"/>
        <end position="31"/>
    </location>
</feature>
<dbReference type="Proteomes" id="UP000838412">
    <property type="component" value="Chromosome 1"/>
</dbReference>
<feature type="region of interest" description="Disordered" evidence="1">
    <location>
        <begin position="83"/>
        <end position="104"/>
    </location>
</feature>
<keyword evidence="3" id="KW-1185">Reference proteome</keyword>
<feature type="compositionally biased region" description="Polar residues" evidence="1">
    <location>
        <begin position="236"/>
        <end position="246"/>
    </location>
</feature>
<evidence type="ECO:0000313" key="3">
    <source>
        <dbReference type="Proteomes" id="UP000838412"/>
    </source>
</evidence>
<protein>
    <submittedName>
        <fullName evidence="2">Hypp123 protein</fullName>
    </submittedName>
</protein>
<gene>
    <name evidence="2" type="primary">Hypp123</name>
    <name evidence="2" type="ORF">BLAG_LOCUS325</name>
</gene>
<proteinExistence type="predicted"/>
<feature type="region of interest" description="Disordered" evidence="1">
    <location>
        <begin position="220"/>
        <end position="246"/>
    </location>
</feature>
<feature type="compositionally biased region" description="Acidic residues" evidence="1">
    <location>
        <begin position="9"/>
        <end position="20"/>
    </location>
</feature>
<organism evidence="2 3">
    <name type="scientific">Branchiostoma lanceolatum</name>
    <name type="common">Common lancelet</name>
    <name type="synonym">Amphioxus lanceolatum</name>
    <dbReference type="NCBI Taxonomy" id="7740"/>
    <lineage>
        <taxon>Eukaryota</taxon>
        <taxon>Metazoa</taxon>
        <taxon>Chordata</taxon>
        <taxon>Cephalochordata</taxon>
        <taxon>Leptocardii</taxon>
        <taxon>Amphioxiformes</taxon>
        <taxon>Branchiostomatidae</taxon>
        <taxon>Branchiostoma</taxon>
    </lineage>
</organism>
<sequence length="246" mass="27849">MIRHHEEPESSGESDDDLHDEELHYLDNDDEEQVMLVEESIPEDEDKRQADAVREHDWLLELQEDLFEKDSLDDVDYHVTSSEVLREGEGQSNMSVTEPTDYRCDDRQDDELMAFEQVDPSMPMKSCWRPRSRERYDSSESETSADSILASPGNGGSGSPGGQYRAPMSTVPVTSYYVTSGVPFTMDPTTSEHVEIPPMPTSPRHSWGMQANYSFEEHQPVTTGAADSHHQRSHPRGQSTTYSTMT</sequence>
<accession>A0A8J9VJD5</accession>
<evidence type="ECO:0000256" key="1">
    <source>
        <dbReference type="SAM" id="MobiDB-lite"/>
    </source>
</evidence>
<feature type="region of interest" description="Disordered" evidence="1">
    <location>
        <begin position="123"/>
        <end position="165"/>
    </location>
</feature>
<reference evidence="2" key="1">
    <citation type="submission" date="2022-01" db="EMBL/GenBank/DDBJ databases">
        <authorList>
            <person name="Braso-Vives M."/>
        </authorList>
    </citation>
    <scope>NUCLEOTIDE SEQUENCE</scope>
</reference>